<keyword evidence="1" id="KW-0472">Membrane</keyword>
<dbReference type="RefSeq" id="WP_344699180.1">
    <property type="nucleotide sequence ID" value="NZ_BAABBM010000001.1"/>
</dbReference>
<evidence type="ECO:0000313" key="2">
    <source>
        <dbReference type="EMBL" id="GAA3898062.1"/>
    </source>
</evidence>
<accession>A0ABP7LEX4</accession>
<dbReference type="EMBL" id="BAABBM010000001">
    <property type="protein sequence ID" value="GAA3898062.1"/>
    <property type="molecule type" value="Genomic_DNA"/>
</dbReference>
<evidence type="ECO:0000256" key="1">
    <source>
        <dbReference type="SAM" id="Phobius"/>
    </source>
</evidence>
<keyword evidence="1" id="KW-1133">Transmembrane helix</keyword>
<protein>
    <recommendedName>
        <fullName evidence="4">Yip1 domain-containing protein</fullName>
    </recommendedName>
</protein>
<gene>
    <name evidence="2" type="ORF">GCM10022276_16300</name>
</gene>
<feature type="transmembrane region" description="Helical" evidence="1">
    <location>
        <begin position="62"/>
        <end position="82"/>
    </location>
</feature>
<proteinExistence type="predicted"/>
<feature type="transmembrane region" description="Helical" evidence="1">
    <location>
        <begin position="195"/>
        <end position="222"/>
    </location>
</feature>
<name>A0ABP7LEX4_9SPHN</name>
<feature type="transmembrane region" description="Helical" evidence="1">
    <location>
        <begin position="102"/>
        <end position="124"/>
    </location>
</feature>
<dbReference type="Proteomes" id="UP001500827">
    <property type="component" value="Unassembled WGS sequence"/>
</dbReference>
<comment type="caution">
    <text evidence="2">The sequence shown here is derived from an EMBL/GenBank/DDBJ whole genome shotgun (WGS) entry which is preliminary data.</text>
</comment>
<keyword evidence="1" id="KW-0812">Transmembrane</keyword>
<evidence type="ECO:0000313" key="3">
    <source>
        <dbReference type="Proteomes" id="UP001500827"/>
    </source>
</evidence>
<evidence type="ECO:0008006" key="4">
    <source>
        <dbReference type="Google" id="ProtNLM"/>
    </source>
</evidence>
<feature type="transmembrane region" description="Helical" evidence="1">
    <location>
        <begin position="164"/>
        <end position="183"/>
    </location>
</feature>
<reference evidence="3" key="1">
    <citation type="journal article" date="2019" name="Int. J. Syst. Evol. Microbiol.">
        <title>The Global Catalogue of Microorganisms (GCM) 10K type strain sequencing project: providing services to taxonomists for standard genome sequencing and annotation.</title>
        <authorList>
            <consortium name="The Broad Institute Genomics Platform"/>
            <consortium name="The Broad Institute Genome Sequencing Center for Infectious Disease"/>
            <person name="Wu L."/>
            <person name="Ma J."/>
        </authorList>
    </citation>
    <scope>NUCLEOTIDE SEQUENCE [LARGE SCALE GENOMIC DNA]</scope>
    <source>
        <strain evidence="3">JCM 17543</strain>
    </source>
</reference>
<organism evidence="2 3">
    <name type="scientific">Sphingomonas limnosediminicola</name>
    <dbReference type="NCBI Taxonomy" id="940133"/>
    <lineage>
        <taxon>Bacteria</taxon>
        <taxon>Pseudomonadati</taxon>
        <taxon>Pseudomonadota</taxon>
        <taxon>Alphaproteobacteria</taxon>
        <taxon>Sphingomonadales</taxon>
        <taxon>Sphingomonadaceae</taxon>
        <taxon>Sphingomonas</taxon>
    </lineage>
</organism>
<feature type="transmembrane region" description="Helical" evidence="1">
    <location>
        <begin position="136"/>
        <end position="158"/>
    </location>
</feature>
<keyword evidence="3" id="KW-1185">Reference proteome</keyword>
<sequence>MPFLVFLKSFEDLLYELMSWLVFYPRTLWRSVRHPLEMMARGEQELKEPPQEQFNDLLSPPIFLLLTILLAHGFELALIGNSDLIDKDGGLASLISDNTSLILFRIVMFASLPIVVGAFSLWTLGRPLDRTTLQPVFYAQCFVTTPEFLFYSIAGTLSRLENDWAKLGSAVLLLAGTVFYFGVQAAWFKRELKRGWGIGVACAGAVFVITILLLAFSALLFAGD</sequence>